<dbReference type="AlphaFoldDB" id="A0A5B7EFZ8"/>
<comment type="caution">
    <text evidence="1">The sequence shown here is derived from an EMBL/GenBank/DDBJ whole genome shotgun (WGS) entry which is preliminary data.</text>
</comment>
<evidence type="ECO:0000313" key="1">
    <source>
        <dbReference type="EMBL" id="MPC32338.1"/>
    </source>
</evidence>
<proteinExistence type="predicted"/>
<gene>
    <name evidence="1" type="ORF">E2C01_025648</name>
</gene>
<name>A0A5B7EFZ8_PORTR</name>
<dbReference type="EMBL" id="VSRR010002607">
    <property type="protein sequence ID" value="MPC32338.1"/>
    <property type="molecule type" value="Genomic_DNA"/>
</dbReference>
<organism evidence="1 2">
    <name type="scientific">Portunus trituberculatus</name>
    <name type="common">Swimming crab</name>
    <name type="synonym">Neptunus trituberculatus</name>
    <dbReference type="NCBI Taxonomy" id="210409"/>
    <lineage>
        <taxon>Eukaryota</taxon>
        <taxon>Metazoa</taxon>
        <taxon>Ecdysozoa</taxon>
        <taxon>Arthropoda</taxon>
        <taxon>Crustacea</taxon>
        <taxon>Multicrustacea</taxon>
        <taxon>Malacostraca</taxon>
        <taxon>Eumalacostraca</taxon>
        <taxon>Eucarida</taxon>
        <taxon>Decapoda</taxon>
        <taxon>Pleocyemata</taxon>
        <taxon>Brachyura</taxon>
        <taxon>Eubrachyura</taxon>
        <taxon>Portunoidea</taxon>
        <taxon>Portunidae</taxon>
        <taxon>Portuninae</taxon>
        <taxon>Portunus</taxon>
    </lineage>
</organism>
<dbReference type="Proteomes" id="UP000324222">
    <property type="component" value="Unassembled WGS sequence"/>
</dbReference>
<keyword evidence="2" id="KW-1185">Reference proteome</keyword>
<protein>
    <submittedName>
        <fullName evidence="1">Uncharacterized protein</fullName>
    </submittedName>
</protein>
<evidence type="ECO:0000313" key="2">
    <source>
        <dbReference type="Proteomes" id="UP000324222"/>
    </source>
</evidence>
<accession>A0A5B7EFZ8</accession>
<sequence length="59" mass="6984">MIKEASSAQQHPKAVTLSALSLLFCHPQPWHYHMPIHLTFHGHRLYHIYKNWSHMALLK</sequence>
<reference evidence="1 2" key="1">
    <citation type="submission" date="2019-05" db="EMBL/GenBank/DDBJ databases">
        <title>Another draft genome of Portunus trituberculatus and its Hox gene families provides insights of decapod evolution.</title>
        <authorList>
            <person name="Jeong J.-H."/>
            <person name="Song I."/>
            <person name="Kim S."/>
            <person name="Choi T."/>
            <person name="Kim D."/>
            <person name="Ryu S."/>
            <person name="Kim W."/>
        </authorList>
    </citation>
    <scope>NUCLEOTIDE SEQUENCE [LARGE SCALE GENOMIC DNA]</scope>
    <source>
        <tissue evidence="1">Muscle</tissue>
    </source>
</reference>